<evidence type="ECO:0000256" key="1">
    <source>
        <dbReference type="SAM" id="MobiDB-lite"/>
    </source>
</evidence>
<dbReference type="OrthoDB" id="2351920at2759"/>
<evidence type="ECO:0000313" key="3">
    <source>
        <dbReference type="Proteomes" id="UP000193067"/>
    </source>
</evidence>
<dbReference type="AlphaFoldDB" id="A0A1Y2IDK4"/>
<name>A0A1Y2IDK4_TRAC3</name>
<feature type="compositionally biased region" description="Acidic residues" evidence="1">
    <location>
        <begin position="112"/>
        <end position="149"/>
    </location>
</feature>
<reference evidence="2 3" key="1">
    <citation type="journal article" date="2015" name="Biotechnol. Biofuels">
        <title>Enhanced degradation of softwood versus hardwood by the white-rot fungus Pycnoporus coccineus.</title>
        <authorList>
            <person name="Couturier M."/>
            <person name="Navarro D."/>
            <person name="Chevret D."/>
            <person name="Henrissat B."/>
            <person name="Piumi F."/>
            <person name="Ruiz-Duenas F.J."/>
            <person name="Martinez A.T."/>
            <person name="Grigoriev I.V."/>
            <person name="Riley R."/>
            <person name="Lipzen A."/>
            <person name="Berrin J.G."/>
            <person name="Master E.R."/>
            <person name="Rosso M.N."/>
        </authorList>
    </citation>
    <scope>NUCLEOTIDE SEQUENCE [LARGE SCALE GENOMIC DNA]</scope>
    <source>
        <strain evidence="2 3">BRFM310</strain>
    </source>
</reference>
<feature type="region of interest" description="Disordered" evidence="1">
    <location>
        <begin position="84"/>
        <end position="149"/>
    </location>
</feature>
<proteinExistence type="predicted"/>
<organism evidence="2 3">
    <name type="scientific">Trametes coccinea (strain BRFM310)</name>
    <name type="common">Pycnoporus coccineus</name>
    <dbReference type="NCBI Taxonomy" id="1353009"/>
    <lineage>
        <taxon>Eukaryota</taxon>
        <taxon>Fungi</taxon>
        <taxon>Dikarya</taxon>
        <taxon>Basidiomycota</taxon>
        <taxon>Agaricomycotina</taxon>
        <taxon>Agaricomycetes</taxon>
        <taxon>Polyporales</taxon>
        <taxon>Polyporaceae</taxon>
        <taxon>Trametes</taxon>
    </lineage>
</organism>
<gene>
    <name evidence="2" type="ORF">PYCCODRAFT_1439791</name>
</gene>
<dbReference type="STRING" id="1353009.A0A1Y2IDK4"/>
<evidence type="ECO:0000313" key="2">
    <source>
        <dbReference type="EMBL" id="OSC97981.1"/>
    </source>
</evidence>
<accession>A0A1Y2IDK4</accession>
<keyword evidence="3" id="KW-1185">Reference proteome</keyword>
<sequence length="149" mass="16239">MPPPNPEESEVLVLPSQVHPSYPYGDPLSIKHPASLPRRPYDPASRALSEGLGYGGGCVNGSLRLKDLALYLLFPGPVDQAREEAERAAQMRKMASGTTFNYPPLQAPPEQSVDEEEEIENGETDRDEDEEGVSEDEAEGESVLDGDDE</sequence>
<dbReference type="Proteomes" id="UP000193067">
    <property type="component" value="Unassembled WGS sequence"/>
</dbReference>
<dbReference type="EMBL" id="KZ084144">
    <property type="protein sequence ID" value="OSC97981.1"/>
    <property type="molecule type" value="Genomic_DNA"/>
</dbReference>
<protein>
    <submittedName>
        <fullName evidence="2">Uncharacterized protein</fullName>
    </submittedName>
</protein>